<dbReference type="AlphaFoldDB" id="A0A369B529"/>
<protein>
    <submittedName>
        <fullName evidence="2">Uncharacterized protein</fullName>
    </submittedName>
</protein>
<gene>
    <name evidence="2" type="ORF">DFP94_11494</name>
</gene>
<keyword evidence="1" id="KW-0812">Transmembrane</keyword>
<organism evidence="2 3">
    <name type="scientific">Fontibacillus phaseoli</name>
    <dbReference type="NCBI Taxonomy" id="1416533"/>
    <lineage>
        <taxon>Bacteria</taxon>
        <taxon>Bacillati</taxon>
        <taxon>Bacillota</taxon>
        <taxon>Bacilli</taxon>
        <taxon>Bacillales</taxon>
        <taxon>Paenibacillaceae</taxon>
        <taxon>Fontibacillus</taxon>
    </lineage>
</organism>
<accession>A0A369B529</accession>
<keyword evidence="1" id="KW-0472">Membrane</keyword>
<comment type="caution">
    <text evidence="2">The sequence shown here is derived from an EMBL/GenBank/DDBJ whole genome shotgun (WGS) entry which is preliminary data.</text>
</comment>
<evidence type="ECO:0000313" key="3">
    <source>
        <dbReference type="Proteomes" id="UP000253090"/>
    </source>
</evidence>
<name>A0A369B529_9BACL</name>
<feature type="transmembrane region" description="Helical" evidence="1">
    <location>
        <begin position="40"/>
        <end position="59"/>
    </location>
</feature>
<evidence type="ECO:0000313" key="2">
    <source>
        <dbReference type="EMBL" id="RCX15646.1"/>
    </source>
</evidence>
<reference evidence="2 3" key="1">
    <citation type="submission" date="2018-07" db="EMBL/GenBank/DDBJ databases">
        <title>Genomic Encyclopedia of Type Strains, Phase III (KMG-III): the genomes of soil and plant-associated and newly described type strains.</title>
        <authorList>
            <person name="Whitman W."/>
        </authorList>
    </citation>
    <scope>NUCLEOTIDE SEQUENCE [LARGE SCALE GENOMIC DNA]</scope>
    <source>
        <strain evidence="2 3">CECT 8333</strain>
    </source>
</reference>
<sequence>MSKLSSTEREVIERSYLDDEGEYDFISCGKMGITDRKFRYIKAGAISILAAAMGLEVIIDTDDVVV</sequence>
<dbReference type="EMBL" id="QPJW01000014">
    <property type="protein sequence ID" value="RCX15646.1"/>
    <property type="molecule type" value="Genomic_DNA"/>
</dbReference>
<dbReference type="RefSeq" id="WP_245955062.1">
    <property type="nucleotide sequence ID" value="NZ_QPJW01000014.1"/>
</dbReference>
<proteinExistence type="predicted"/>
<keyword evidence="3" id="KW-1185">Reference proteome</keyword>
<evidence type="ECO:0000256" key="1">
    <source>
        <dbReference type="SAM" id="Phobius"/>
    </source>
</evidence>
<dbReference type="Proteomes" id="UP000253090">
    <property type="component" value="Unassembled WGS sequence"/>
</dbReference>
<keyword evidence="1" id="KW-1133">Transmembrane helix</keyword>